<feature type="region of interest" description="Disordered" evidence="1">
    <location>
        <begin position="523"/>
        <end position="894"/>
    </location>
</feature>
<organism evidence="2 3">
    <name type="scientific">Branchiostoma belcheri</name>
    <name type="common">Amphioxus</name>
    <dbReference type="NCBI Taxonomy" id="7741"/>
    <lineage>
        <taxon>Eukaryota</taxon>
        <taxon>Metazoa</taxon>
        <taxon>Chordata</taxon>
        <taxon>Cephalochordata</taxon>
        <taxon>Leptocardii</taxon>
        <taxon>Amphioxiformes</taxon>
        <taxon>Branchiostomatidae</taxon>
        <taxon>Branchiostoma</taxon>
    </lineage>
</organism>
<feature type="compositionally biased region" description="Basic residues" evidence="1">
    <location>
        <begin position="1607"/>
        <end position="1618"/>
    </location>
</feature>
<feature type="compositionally biased region" description="Basic and acidic residues" evidence="1">
    <location>
        <begin position="1268"/>
        <end position="1329"/>
    </location>
</feature>
<feature type="compositionally biased region" description="Polar residues" evidence="1">
    <location>
        <begin position="1225"/>
        <end position="1236"/>
    </location>
</feature>
<keyword evidence="2" id="KW-1185">Reference proteome</keyword>
<feature type="compositionally biased region" description="Polar residues" evidence="1">
    <location>
        <begin position="990"/>
        <end position="1011"/>
    </location>
</feature>
<feature type="region of interest" description="Disordered" evidence="1">
    <location>
        <begin position="322"/>
        <end position="490"/>
    </location>
</feature>
<feature type="compositionally biased region" description="Basic and acidic residues" evidence="1">
    <location>
        <begin position="322"/>
        <end position="333"/>
    </location>
</feature>
<feature type="region of interest" description="Disordered" evidence="1">
    <location>
        <begin position="1545"/>
        <end position="1623"/>
    </location>
</feature>
<feature type="compositionally biased region" description="Basic and acidic residues" evidence="1">
    <location>
        <begin position="782"/>
        <end position="819"/>
    </location>
</feature>
<evidence type="ECO:0000313" key="3">
    <source>
        <dbReference type="RefSeq" id="XP_019644812.1"/>
    </source>
</evidence>
<feature type="region of interest" description="Disordered" evidence="1">
    <location>
        <begin position="935"/>
        <end position="1011"/>
    </location>
</feature>
<dbReference type="KEGG" id="bbel:109485564"/>
<feature type="compositionally biased region" description="Basic and acidic residues" evidence="1">
    <location>
        <begin position="665"/>
        <end position="683"/>
    </location>
</feature>
<dbReference type="GeneID" id="109485564"/>
<feature type="compositionally biased region" description="Basic and acidic residues" evidence="1">
    <location>
        <begin position="958"/>
        <end position="975"/>
    </location>
</feature>
<feature type="compositionally biased region" description="Basic and acidic residues" evidence="1">
    <location>
        <begin position="395"/>
        <end position="420"/>
    </location>
</feature>
<feature type="region of interest" description="Disordered" evidence="1">
    <location>
        <begin position="1030"/>
        <end position="1389"/>
    </location>
</feature>
<feature type="compositionally biased region" description="Polar residues" evidence="1">
    <location>
        <begin position="530"/>
        <end position="539"/>
    </location>
</feature>
<feature type="compositionally biased region" description="Basic and acidic residues" evidence="1">
    <location>
        <begin position="369"/>
        <end position="386"/>
    </location>
</feature>
<feature type="compositionally biased region" description="Polar residues" evidence="1">
    <location>
        <begin position="11"/>
        <end position="20"/>
    </location>
</feature>
<feature type="compositionally biased region" description="Low complexity" evidence="1">
    <location>
        <begin position="54"/>
        <end position="65"/>
    </location>
</feature>
<feature type="compositionally biased region" description="Basic and acidic residues" evidence="1">
    <location>
        <begin position="1116"/>
        <end position="1163"/>
    </location>
</feature>
<feature type="compositionally biased region" description="Basic and acidic residues" evidence="1">
    <location>
        <begin position="867"/>
        <end position="894"/>
    </location>
</feature>
<feature type="compositionally biased region" description="Basic and acidic residues" evidence="1">
    <location>
        <begin position="725"/>
        <end position="758"/>
    </location>
</feature>
<reference evidence="3" key="1">
    <citation type="submission" date="2025-08" db="UniProtKB">
        <authorList>
            <consortium name="RefSeq"/>
        </authorList>
    </citation>
    <scope>IDENTIFICATION</scope>
    <source>
        <tissue evidence="3">Gonad</tissue>
    </source>
</reference>
<dbReference type="RefSeq" id="XP_019644812.1">
    <property type="nucleotide sequence ID" value="XM_019789253.1"/>
</dbReference>
<sequence length="1673" mass="187524">MHDPPVPLSEMSPQLSNSAMDITEHGRNARSTDRKSALAGFLNRRKNLSGSWGSRARQPRQSASSVFAGSAESLPDPQEDTSLRTMSLDRLNRQKPTSKRTYGIRSSSLDRMLDEDGNDLGDTDEAAQEEETPLRTASLDRLDRQRTPQSRRTYGFKSTSLQQPSDNDPGSFDENGEQIPEENNADKTPQRTGGSLDRLNRQGSAYDRANRVKAASLEEFRQSLRSLTLKKPTGREEDQQQEQEHAEHHEERQVTTSEPTQKTPVRKNLTPFIKFSPAFLEQERSKQVMPPSPTPAMTVTDGQQSRLDDARQRANQLEELLKSKRQKMEEAKKQVRKIHRNLEDELTKQEQTVTNGSSREDESVVIDFSKSKGGDKSSKPLEETTRENGWSTAEFGRDSASKTSNHEETENKKGASDDQSTKVGSEEEETFNDAKKLLLRTEGSHRDQPIAPSFISFEGGDDGVDGPVTPPPLSRNDPLPELLAPPNDFNPGNPFDLFLDSLGLPVMQEEWIEERRPSLSTIYEEDEPLSDSTANSSVIDLTVEEGSIVGEDSKDERGVEEEDRDEKKALNAQEAEVKQKVEDSHIEERLESDEKEKLEDDMRKEDAGLEDVKQVTETEGKVEEVHPKEEDIVEEKEEKLEEETGVEKVNVWPEPQDMTGSTQKAQEDVSDKDKKMEETKTDVTDGEQDSAMKETVNNITDHENDSLNHVEEKDEGNDEITPLAVKDDIPEKVKELNNAIEEKDGVKDKTKEESEDTKVGGLDVQKTSEVTEEKALSSNNMAEEKRPQLIEKETHAEENKEIVGEEAKKEVANTHKEDIKEEDTDATETTVKSHDDVGQQSKETSENEDKQKVEEIPKVQEDTSSIHTEEISKEKTNSVFEKTQDSSIQKENDDIANKSEAVVKENPKKMPVVEITVNLKASEIGPDLLNELVAAKSPTSVAPPPPNVSKSPKVSKKTYKDKTKATTISSKEKDKSKKNKNFMEEINALLEQTESTMVRRSTEITSVSEDLQNTAKTLFNLEVEETVFTTSPNTTGSSHDLSGSVSSLDSTTEDDKGQTSVTSPERHPVKGPELQSSVTTPERQSDSGNGSLNDSPFSVRTETLDKSPSPVEPLEEDIKKTKQEAEEEQKKQEPAKEQIEEAMETEKEATDVSEKDNSEDRVSKSSAMEFLHQKKDTEKETSIESQDTNHNDTEQNDSDTAKKSNKPSEREESPSQKLDTDKDITITSKQVNLQDNLKQDEPETKSDESKSSLEKENPTQKLETDDDITTKSEESNLEQDRIQEEPEMMRNETRPPSELKTKPEITKEAEKSAYDSPKPSEKHVVEHHSIPNGKVSSESTEQERRHTSTSRVEMNVILVQDKEAKAVSEETTTDKNERERREPDIISDMPKVARSVELFESLLKSDNHNKKDRVTMAPIPSNIPVRDEEVDATTKDEVQLEAKTEQKQTTVEPESQKDDKQEISNTQLPVPVDEEGEVIEGIYTASLVYVGGSSFEESGGLSPRNLQTSESFAEDDNIPVFSPTDKSTPARDGIFKAQLVQVNSLSFEEDPEESIGSEDSSNASVTSSSPSYELVRDEKGWKGKPRHSTPTGQEDSTSPGPEDSSLRRGRSMRRRSQRKSFEGSLWDDEDFKHKVSSTSYFDKHSRKPCRWKNLLAKFSHSLALGPIFTGTKT</sequence>
<feature type="compositionally biased region" description="Acidic residues" evidence="1">
    <location>
        <begin position="113"/>
        <end position="131"/>
    </location>
</feature>
<evidence type="ECO:0000313" key="2">
    <source>
        <dbReference type="Proteomes" id="UP000515135"/>
    </source>
</evidence>
<proteinExistence type="predicted"/>
<gene>
    <name evidence="3" type="primary">LOC109485564</name>
</gene>
<feature type="compositionally biased region" description="Low complexity" evidence="1">
    <location>
        <begin position="1493"/>
        <end position="1502"/>
    </location>
</feature>
<feature type="compositionally biased region" description="Polar residues" evidence="1">
    <location>
        <begin position="295"/>
        <end position="305"/>
    </location>
</feature>
<dbReference type="Proteomes" id="UP000515135">
    <property type="component" value="Unplaced"/>
</dbReference>
<feature type="region of interest" description="Disordered" evidence="1">
    <location>
        <begin position="1409"/>
        <end position="1475"/>
    </location>
</feature>
<accession>A0A6P5AP02</accession>
<feature type="compositionally biased region" description="Basic and acidic residues" evidence="1">
    <location>
        <begin position="831"/>
        <end position="861"/>
    </location>
</feature>
<feature type="compositionally biased region" description="Basic and acidic residues" evidence="1">
    <location>
        <begin position="700"/>
        <end position="712"/>
    </location>
</feature>
<feature type="compositionally biased region" description="Basic and acidic residues" evidence="1">
    <location>
        <begin position="1360"/>
        <end position="1384"/>
    </location>
</feature>
<dbReference type="OrthoDB" id="10521833at2759"/>
<feature type="compositionally biased region" description="Basic and acidic residues" evidence="1">
    <location>
        <begin position="565"/>
        <end position="630"/>
    </location>
</feature>
<name>A0A6P5AP02_BRABE</name>
<feature type="compositionally biased region" description="Basic and acidic residues" evidence="1">
    <location>
        <begin position="1432"/>
        <end position="1446"/>
    </location>
</feature>
<feature type="compositionally biased region" description="Basic and acidic residues" evidence="1">
    <location>
        <begin position="1171"/>
        <end position="1224"/>
    </location>
</feature>
<protein>
    <submittedName>
        <fullName evidence="3">Titin homolog</fullName>
    </submittedName>
</protein>
<feature type="region of interest" description="Disordered" evidence="1">
    <location>
        <begin position="1493"/>
        <end position="1533"/>
    </location>
</feature>
<evidence type="ECO:0000256" key="1">
    <source>
        <dbReference type="SAM" id="MobiDB-lite"/>
    </source>
</evidence>
<feature type="compositionally biased region" description="Basic and acidic residues" evidence="1">
    <location>
        <begin position="22"/>
        <end position="36"/>
    </location>
</feature>
<feature type="compositionally biased region" description="Low complexity" evidence="1">
    <location>
        <begin position="1036"/>
        <end position="1050"/>
    </location>
</feature>
<feature type="compositionally biased region" description="Low complexity" evidence="1">
    <location>
        <begin position="1557"/>
        <end position="1571"/>
    </location>
</feature>
<feature type="compositionally biased region" description="Acidic residues" evidence="1">
    <location>
        <begin position="631"/>
        <end position="644"/>
    </location>
</feature>
<feature type="compositionally biased region" description="Acidic residues" evidence="1">
    <location>
        <begin position="1547"/>
        <end position="1556"/>
    </location>
</feature>
<feature type="region of interest" description="Disordered" evidence="1">
    <location>
        <begin position="1"/>
        <end position="309"/>
    </location>
</feature>
<feature type="compositionally biased region" description="Polar residues" evidence="1">
    <location>
        <begin position="147"/>
        <end position="168"/>
    </location>
</feature>
<feature type="compositionally biased region" description="Polar residues" evidence="1">
    <location>
        <begin position="1588"/>
        <end position="1599"/>
    </location>
</feature>
<feature type="compositionally biased region" description="Basic and acidic residues" evidence="1">
    <location>
        <begin position="233"/>
        <end position="253"/>
    </location>
</feature>
<feature type="compositionally biased region" description="Polar residues" evidence="1">
    <location>
        <begin position="1074"/>
        <end position="1101"/>
    </location>
</feature>
<feature type="compositionally biased region" description="Basic and acidic residues" evidence="1">
    <location>
        <begin position="1237"/>
        <end position="1258"/>
    </location>
</feature>
<feature type="compositionally biased region" description="Polar residues" evidence="1">
    <location>
        <begin position="254"/>
        <end position="263"/>
    </location>
</feature>